<protein>
    <recommendedName>
        <fullName evidence="8">Putative nickel-responsive regulator</fullName>
    </recommendedName>
</protein>
<dbReference type="PANTHER" id="PTHR34719">
    <property type="entry name" value="NICKEL-RESPONSIVE REGULATOR"/>
    <property type="match status" value="1"/>
</dbReference>
<evidence type="ECO:0000256" key="7">
    <source>
        <dbReference type="ARBA" id="ARBA00023163"/>
    </source>
</evidence>
<dbReference type="Pfam" id="PF01402">
    <property type="entry name" value="RHH_1"/>
    <property type="match status" value="1"/>
</dbReference>
<dbReference type="Gene3D" id="3.30.70.1150">
    <property type="entry name" value="ACT-like. Chain A, domain 2"/>
    <property type="match status" value="1"/>
</dbReference>
<evidence type="ECO:0000313" key="12">
    <source>
        <dbReference type="Proteomes" id="UP000253940"/>
    </source>
</evidence>
<dbReference type="InterPro" id="IPR002145">
    <property type="entry name" value="CopG"/>
</dbReference>
<dbReference type="GO" id="GO:0003700">
    <property type="term" value="F:DNA-binding transcription factor activity"/>
    <property type="evidence" value="ECO:0007669"/>
    <property type="project" value="UniProtKB-UniRule"/>
</dbReference>
<dbReference type="InterPro" id="IPR050192">
    <property type="entry name" value="CopG/NikR_regulator"/>
</dbReference>
<dbReference type="GO" id="GO:0003677">
    <property type="term" value="F:DNA binding"/>
    <property type="evidence" value="ECO:0007669"/>
    <property type="project" value="UniProtKB-KW"/>
</dbReference>
<dbReference type="NCBIfam" id="NF003381">
    <property type="entry name" value="PRK04460.1"/>
    <property type="match status" value="1"/>
</dbReference>
<keyword evidence="3" id="KW-0533">Nickel</keyword>
<comment type="similarity">
    <text evidence="2 8">Belongs to the transcriptional regulatory CopG/NikR family.</text>
</comment>
<keyword evidence="5 8" id="KW-0805">Transcription regulation</keyword>
<feature type="domain" description="Ribbon-helix-helix protein CopG" evidence="9">
    <location>
        <begin position="25"/>
        <end position="63"/>
    </location>
</feature>
<dbReference type="InterPro" id="IPR022988">
    <property type="entry name" value="Ni_resp_reg_NikR"/>
</dbReference>
<dbReference type="AlphaFoldDB" id="A0A345P7A3"/>
<comment type="cofactor">
    <cofactor evidence="1">
        <name>Ni(2+)</name>
        <dbReference type="ChEBI" id="CHEBI:49786"/>
    </cofactor>
</comment>
<evidence type="ECO:0000256" key="8">
    <source>
        <dbReference type="HAMAP-Rule" id="MF_00476"/>
    </source>
</evidence>
<dbReference type="HAMAP" id="MF_00476">
    <property type="entry name" value="NikR"/>
    <property type="match status" value="1"/>
</dbReference>
<dbReference type="Proteomes" id="UP000253940">
    <property type="component" value="Chromosome"/>
</dbReference>
<evidence type="ECO:0000256" key="4">
    <source>
        <dbReference type="ARBA" id="ARBA00022723"/>
    </source>
</evidence>
<evidence type="ECO:0000256" key="1">
    <source>
        <dbReference type="ARBA" id="ARBA00001967"/>
    </source>
</evidence>
<evidence type="ECO:0000313" key="11">
    <source>
        <dbReference type="EMBL" id="AXI03162.1"/>
    </source>
</evidence>
<dbReference type="EMBL" id="CP031222">
    <property type="protein sequence ID" value="AXI03162.1"/>
    <property type="molecule type" value="Genomic_DNA"/>
</dbReference>
<dbReference type="GO" id="GO:0010045">
    <property type="term" value="P:response to nickel cation"/>
    <property type="evidence" value="ECO:0007669"/>
    <property type="project" value="InterPro"/>
</dbReference>
<keyword evidence="4" id="KW-0479">Metal-binding</keyword>
<dbReference type="CDD" id="cd22231">
    <property type="entry name" value="RHH_NikR_HicB-like"/>
    <property type="match status" value="1"/>
</dbReference>
<dbReference type="Pfam" id="PF08753">
    <property type="entry name" value="NikR_C"/>
    <property type="match status" value="1"/>
</dbReference>
<feature type="domain" description="Transcription factor NikR nickel binding C-terminal" evidence="10">
    <location>
        <begin position="75"/>
        <end position="150"/>
    </location>
</feature>
<dbReference type="InterPro" id="IPR045865">
    <property type="entry name" value="ACT-like_dom_sf"/>
</dbReference>
<dbReference type="RefSeq" id="WP_114899272.1">
    <property type="nucleotide sequence ID" value="NZ_CP031222.1"/>
</dbReference>
<keyword evidence="6 8" id="KW-0238">DNA-binding</keyword>
<sequence>MNITLPPKTITNKTTEKSANQSVSRISLSLSQELLTELDDMVESRGFDSRSQAVADMLHQHITEHKRNLGNDVMVGTITLLYDRSVPNLQHQLADLQYHHLAEVISSLHVQLTDNRVMEVILVQGPAKQLEIISDELITLRGVITGKLQLMTAVMPPVYA</sequence>
<proteinExistence type="inferred from homology"/>
<evidence type="ECO:0000256" key="6">
    <source>
        <dbReference type="ARBA" id="ARBA00023125"/>
    </source>
</evidence>
<dbReference type="InterPro" id="IPR027271">
    <property type="entry name" value="Acetolactate_synth/TF_NikR_C"/>
</dbReference>
<accession>A0A345P7A3</accession>
<gene>
    <name evidence="11" type="ORF">HYN46_10125</name>
</gene>
<dbReference type="PANTHER" id="PTHR34719:SF2">
    <property type="entry name" value="NICKEL-RESPONSIVE REGULATOR"/>
    <property type="match status" value="1"/>
</dbReference>
<reference evidence="11 12" key="1">
    <citation type="submission" date="2018-07" db="EMBL/GenBank/DDBJ databases">
        <title>Genome sequencing of Moraxellaceae gen. HYN0046.</title>
        <authorList>
            <person name="Kim M."/>
            <person name="Yi H."/>
        </authorList>
    </citation>
    <scope>NUCLEOTIDE SEQUENCE [LARGE SCALE GENOMIC DNA]</scope>
    <source>
        <strain evidence="11 12">HYN0046</strain>
    </source>
</reference>
<evidence type="ECO:0000256" key="3">
    <source>
        <dbReference type="ARBA" id="ARBA00022596"/>
    </source>
</evidence>
<dbReference type="Gene3D" id="1.10.1220.10">
    <property type="entry name" value="Met repressor-like"/>
    <property type="match status" value="1"/>
</dbReference>
<dbReference type="InterPro" id="IPR014864">
    <property type="entry name" value="TF_NikR_Ni-bd_C"/>
</dbReference>
<keyword evidence="7 8" id="KW-0804">Transcription</keyword>
<evidence type="ECO:0000256" key="5">
    <source>
        <dbReference type="ARBA" id="ARBA00023015"/>
    </source>
</evidence>
<dbReference type="SUPFAM" id="SSF55021">
    <property type="entry name" value="ACT-like"/>
    <property type="match status" value="1"/>
</dbReference>
<name>A0A345P7A3_9GAMM</name>
<evidence type="ECO:0000259" key="10">
    <source>
        <dbReference type="Pfam" id="PF08753"/>
    </source>
</evidence>
<dbReference type="NCBIfam" id="NF002815">
    <property type="entry name" value="PRK02967.1"/>
    <property type="match status" value="1"/>
</dbReference>
<dbReference type="OrthoDB" id="9806294at2"/>
<dbReference type="GO" id="GO:0016151">
    <property type="term" value="F:nickel cation binding"/>
    <property type="evidence" value="ECO:0007669"/>
    <property type="project" value="UniProtKB-UniRule"/>
</dbReference>
<organism evidence="11 12">
    <name type="scientific">Aquirhabdus parva</name>
    <dbReference type="NCBI Taxonomy" id="2283318"/>
    <lineage>
        <taxon>Bacteria</taxon>
        <taxon>Pseudomonadati</taxon>
        <taxon>Pseudomonadota</taxon>
        <taxon>Gammaproteobacteria</taxon>
        <taxon>Moraxellales</taxon>
        <taxon>Moraxellaceae</taxon>
        <taxon>Aquirhabdus</taxon>
    </lineage>
</organism>
<evidence type="ECO:0000259" key="9">
    <source>
        <dbReference type="Pfam" id="PF01402"/>
    </source>
</evidence>
<evidence type="ECO:0000256" key="2">
    <source>
        <dbReference type="ARBA" id="ARBA00008478"/>
    </source>
</evidence>
<dbReference type="SUPFAM" id="SSF47598">
    <property type="entry name" value="Ribbon-helix-helix"/>
    <property type="match status" value="1"/>
</dbReference>
<comment type="function">
    <text evidence="8">Transcriptional regulator.</text>
</comment>
<dbReference type="InterPro" id="IPR013321">
    <property type="entry name" value="Arc_rbn_hlx_hlx"/>
</dbReference>
<dbReference type="InterPro" id="IPR010985">
    <property type="entry name" value="Ribbon_hlx_hlx"/>
</dbReference>
<dbReference type="KEGG" id="mbah:HYN46_10125"/>
<comment type="caution">
    <text evidence="8">Lacks conserved residue(s) required for the propagation of feature annotation.</text>
</comment>
<keyword evidence="12" id="KW-1185">Reference proteome</keyword>